<evidence type="ECO:0000259" key="3">
    <source>
        <dbReference type="Pfam" id="PF25137"/>
    </source>
</evidence>
<dbReference type="GO" id="GO:0046872">
    <property type="term" value="F:metal ion binding"/>
    <property type="evidence" value="ECO:0007669"/>
    <property type="project" value="InterPro"/>
</dbReference>
<name>A0A0M2NPQ9_9FIRM</name>
<dbReference type="FunFam" id="3.40.50.1970:FF:000003">
    <property type="entry name" value="Alcohol dehydrogenase, iron-containing"/>
    <property type="match status" value="1"/>
</dbReference>
<comment type="caution">
    <text evidence="4">The sequence shown here is derived from an EMBL/GenBank/DDBJ whole genome shotgun (WGS) entry which is preliminary data.</text>
</comment>
<dbReference type="PROSITE" id="PS00913">
    <property type="entry name" value="ADH_IRON_1"/>
    <property type="match status" value="1"/>
</dbReference>
<dbReference type="PANTHER" id="PTHR11496">
    <property type="entry name" value="ALCOHOL DEHYDROGENASE"/>
    <property type="match status" value="1"/>
</dbReference>
<dbReference type="Gene3D" id="1.20.1090.10">
    <property type="entry name" value="Dehydroquinate synthase-like - alpha domain"/>
    <property type="match status" value="1"/>
</dbReference>
<dbReference type="EC" id="1.1.1.1" evidence="4"/>
<accession>A0A0M2NPQ9</accession>
<reference evidence="4 5" key="1">
    <citation type="submission" date="2015-04" db="EMBL/GenBank/DDBJ databases">
        <title>Draft genome sequence of bacteremic isolate Catabacter hongkongensis type strain HKU16T.</title>
        <authorList>
            <person name="Lau S.K."/>
            <person name="Teng J.L."/>
            <person name="Huang Y."/>
            <person name="Curreem S.O."/>
            <person name="Tsui S.K."/>
            <person name="Woo P.C."/>
        </authorList>
    </citation>
    <scope>NUCLEOTIDE SEQUENCE [LARGE SCALE GENOMIC DNA]</scope>
    <source>
        <strain evidence="4 5">HKU16</strain>
    </source>
</reference>
<dbReference type="PROSITE" id="PS00060">
    <property type="entry name" value="ADH_IRON_2"/>
    <property type="match status" value="1"/>
</dbReference>
<dbReference type="OrthoDB" id="9804734at2"/>
<keyword evidence="1 4" id="KW-0560">Oxidoreductase</keyword>
<dbReference type="InterPro" id="IPR056798">
    <property type="entry name" value="ADH_Fe_C"/>
</dbReference>
<feature type="domain" description="Fe-containing alcohol dehydrogenase-like C-terminal" evidence="3">
    <location>
        <begin position="187"/>
        <end position="381"/>
    </location>
</feature>
<dbReference type="InterPro" id="IPR001670">
    <property type="entry name" value="ADH_Fe/GldA"/>
</dbReference>
<evidence type="ECO:0000259" key="2">
    <source>
        <dbReference type="Pfam" id="PF00465"/>
    </source>
</evidence>
<dbReference type="InterPro" id="IPR034802">
    <property type="entry name" value="NADPH_BDH"/>
</dbReference>
<protein>
    <submittedName>
        <fullName evidence="4">Alcohol dehydrogenase</fullName>
        <ecNumber evidence="4">1.1.1.1</ecNumber>
        <ecNumber evidence="4">1.2.1.10</ecNumber>
    </submittedName>
</protein>
<dbReference type="GO" id="GO:0008774">
    <property type="term" value="F:acetaldehyde dehydrogenase (acetylating) activity"/>
    <property type="evidence" value="ECO:0007669"/>
    <property type="project" value="UniProtKB-EC"/>
</dbReference>
<organism evidence="4 5">
    <name type="scientific">Christensenella hongkongensis</name>
    <dbReference type="NCBI Taxonomy" id="270498"/>
    <lineage>
        <taxon>Bacteria</taxon>
        <taxon>Bacillati</taxon>
        <taxon>Bacillota</taxon>
        <taxon>Clostridia</taxon>
        <taxon>Christensenellales</taxon>
        <taxon>Christensenellaceae</taxon>
        <taxon>Christensenella</taxon>
    </lineage>
</organism>
<dbReference type="RefSeq" id="WP_046442223.1">
    <property type="nucleotide sequence ID" value="NZ_LAYJ01000033.1"/>
</dbReference>
<dbReference type="EC" id="1.2.1.10" evidence="4"/>
<dbReference type="FunFam" id="1.20.1090.10:FF:000001">
    <property type="entry name" value="Aldehyde-alcohol dehydrogenase"/>
    <property type="match status" value="1"/>
</dbReference>
<evidence type="ECO:0000313" key="4">
    <source>
        <dbReference type="EMBL" id="KKI52200.1"/>
    </source>
</evidence>
<sequence>MARFTLPRDLYFGPDAINELSCLKGYKRAIIVTGGSSMQKFGFLEKLENVLHEAGLETKLFEGVEPDPSVETVYRGAQAMRDFEPDVIVAIGGGSPIDAAKAMWVFYEYPEKTFDDIKDPFTMPKLRQKAIFVAIPSTSGTATEVTAFSVITDYNTLIKYPLADFEITPDIAILDNNIPLTMPKSLTADTGMDALTHAIEAYVAALRSPFSDALALKAIQMIYENLVASVEGNVEARGAMHVAQCMAGMAFSNALLGIAHSLAHKTGAQFDIPHGRCNAILLPYVIEYNEKTSSEQLAEIARALGLPGATTKQLVNSLVDAIKELNKKLSIKQSYCENGVTEENYLKVADFIAENAVADPCTGSNPRETDVASMRKILDCAYYGRDVEF</sequence>
<dbReference type="Proteomes" id="UP000034076">
    <property type="component" value="Unassembled WGS sequence"/>
</dbReference>
<feature type="domain" description="Alcohol dehydrogenase iron-type/glycerol dehydrogenase GldA" evidence="2">
    <location>
        <begin position="7"/>
        <end position="175"/>
    </location>
</feature>
<evidence type="ECO:0000313" key="5">
    <source>
        <dbReference type="Proteomes" id="UP000034076"/>
    </source>
</evidence>
<proteinExistence type="predicted"/>
<dbReference type="Gene3D" id="3.40.50.1970">
    <property type="match status" value="1"/>
</dbReference>
<dbReference type="AlphaFoldDB" id="A0A0M2NPQ9"/>
<dbReference type="STRING" id="270498.CHK_0308"/>
<evidence type="ECO:0000256" key="1">
    <source>
        <dbReference type="ARBA" id="ARBA00023002"/>
    </source>
</evidence>
<dbReference type="Pfam" id="PF25137">
    <property type="entry name" value="ADH_Fe_C"/>
    <property type="match status" value="1"/>
</dbReference>
<dbReference type="GO" id="GO:0004022">
    <property type="term" value="F:alcohol dehydrogenase (NAD+) activity"/>
    <property type="evidence" value="ECO:0007669"/>
    <property type="project" value="UniProtKB-EC"/>
</dbReference>
<keyword evidence="5" id="KW-1185">Reference proteome</keyword>
<dbReference type="InterPro" id="IPR039697">
    <property type="entry name" value="Alcohol_dehydrogenase_Fe"/>
</dbReference>
<dbReference type="SUPFAM" id="SSF56796">
    <property type="entry name" value="Dehydroquinate synthase-like"/>
    <property type="match status" value="1"/>
</dbReference>
<dbReference type="PATRIC" id="fig|270498.16.peg.2917"/>
<dbReference type="Pfam" id="PF00465">
    <property type="entry name" value="Fe-ADH"/>
    <property type="match status" value="1"/>
</dbReference>
<dbReference type="PANTHER" id="PTHR11496:SF83">
    <property type="entry name" value="HYDROXYACID-OXOACID TRANSHYDROGENASE, MITOCHONDRIAL"/>
    <property type="match status" value="1"/>
</dbReference>
<gene>
    <name evidence="4" type="ORF">CHK_0308</name>
</gene>
<dbReference type="CDD" id="cd08179">
    <property type="entry name" value="NADPH_BDH"/>
    <property type="match status" value="1"/>
</dbReference>
<dbReference type="EMBL" id="LAYJ01000033">
    <property type="protein sequence ID" value="KKI52200.1"/>
    <property type="molecule type" value="Genomic_DNA"/>
</dbReference>
<dbReference type="InterPro" id="IPR018211">
    <property type="entry name" value="ADH_Fe_CS"/>
</dbReference>